<dbReference type="InterPro" id="IPR036366">
    <property type="entry name" value="PGBDSf"/>
</dbReference>
<evidence type="ECO:0000259" key="1">
    <source>
        <dbReference type="Pfam" id="PF01471"/>
    </source>
</evidence>
<sequence>MNFQGKGRPLSDEGMDEVCDTLGITESEVWAVLTVETRGFGFLTDRRPQILFERHVFHRLTKGAHDAGNADISHPKAGGYIGGAGEYGRLEKAMKLDKTAALQSASWGIGQVMGFNFKVAGFTSTDKLVAAMVKDENSQLLAMANFIKGNNLAGALQRNNWVSFARGYNGPEFKRNEYDSRLAAAHAKFKVMLPDLSLRTAQAALQYLGMDPGPIDGIRGRRTFSALIRFQEQEGLAETGLLDQDTLERLVEKAFP</sequence>
<dbReference type="Gene3D" id="1.10.101.10">
    <property type="entry name" value="PGBD-like superfamily/PGBD"/>
    <property type="match status" value="1"/>
</dbReference>
<accession>A0ABS3TM78</accession>
<evidence type="ECO:0000313" key="4">
    <source>
        <dbReference type="Proteomes" id="UP000669060"/>
    </source>
</evidence>
<feature type="domain" description="N-acetylmuramidase" evidence="2">
    <location>
        <begin position="28"/>
        <end position="190"/>
    </location>
</feature>
<evidence type="ECO:0000259" key="2">
    <source>
        <dbReference type="Pfam" id="PF11860"/>
    </source>
</evidence>
<comment type="caution">
    <text evidence="3">The sequence shown here is derived from an EMBL/GenBank/DDBJ whole genome shotgun (WGS) entry which is preliminary data.</text>
</comment>
<reference evidence="3 4" key="1">
    <citation type="submission" date="2020-12" db="EMBL/GenBank/DDBJ databases">
        <title>Pseudomonas schmalbachii sp. nov. isolated from millipede gut.</title>
        <authorList>
            <person name="Shelomi M."/>
        </authorList>
    </citation>
    <scope>NUCLEOTIDE SEQUENCE [LARGE SCALE GENOMIC DNA]</scope>
    <source>
        <strain evidence="3 4">Milli4</strain>
    </source>
</reference>
<name>A0ABS3TM78_9PSED</name>
<keyword evidence="4" id="KW-1185">Reference proteome</keyword>
<dbReference type="Pfam" id="PF01471">
    <property type="entry name" value="PG_binding_1"/>
    <property type="match status" value="1"/>
</dbReference>
<dbReference type="RefSeq" id="WP_208312618.1">
    <property type="nucleotide sequence ID" value="NZ_JAELYA010000002.1"/>
</dbReference>
<dbReference type="Pfam" id="PF11860">
    <property type="entry name" value="Muramidase"/>
    <property type="match status" value="1"/>
</dbReference>
<evidence type="ECO:0000313" key="3">
    <source>
        <dbReference type="EMBL" id="MBO3274765.1"/>
    </source>
</evidence>
<dbReference type="EMBL" id="JAELYA010000002">
    <property type="protein sequence ID" value="MBO3274765.1"/>
    <property type="molecule type" value="Genomic_DNA"/>
</dbReference>
<protein>
    <submittedName>
        <fullName evidence="3">DUF3380 domain-containing protein</fullName>
    </submittedName>
</protein>
<dbReference type="InterPro" id="IPR036365">
    <property type="entry name" value="PGBD-like_sf"/>
</dbReference>
<gene>
    <name evidence="3" type="ORF">JFY56_05985</name>
</gene>
<dbReference type="InterPro" id="IPR024408">
    <property type="entry name" value="Muramidase"/>
</dbReference>
<organism evidence="3 4">
    <name type="scientific">Pseudomonas schmalbachii</name>
    <dbReference type="NCBI Taxonomy" id="2816993"/>
    <lineage>
        <taxon>Bacteria</taxon>
        <taxon>Pseudomonadati</taxon>
        <taxon>Pseudomonadota</taxon>
        <taxon>Gammaproteobacteria</taxon>
        <taxon>Pseudomonadales</taxon>
        <taxon>Pseudomonadaceae</taxon>
        <taxon>Pseudomonas</taxon>
    </lineage>
</organism>
<feature type="domain" description="Peptidoglycan binding-like" evidence="1">
    <location>
        <begin position="198"/>
        <end position="250"/>
    </location>
</feature>
<proteinExistence type="predicted"/>
<dbReference type="Proteomes" id="UP000669060">
    <property type="component" value="Unassembled WGS sequence"/>
</dbReference>
<dbReference type="SUPFAM" id="SSF47090">
    <property type="entry name" value="PGBD-like"/>
    <property type="match status" value="1"/>
</dbReference>
<dbReference type="InterPro" id="IPR002477">
    <property type="entry name" value="Peptidoglycan-bd-like"/>
</dbReference>